<dbReference type="AlphaFoldDB" id="A0A2P4Y0A2"/>
<feature type="compositionally biased region" description="Polar residues" evidence="2">
    <location>
        <begin position="377"/>
        <end position="394"/>
    </location>
</feature>
<keyword evidence="1" id="KW-0511">Multifunctional enzyme</keyword>
<dbReference type="InterPro" id="IPR043502">
    <property type="entry name" value="DNA/RNA_pol_sf"/>
</dbReference>
<dbReference type="PANTHER" id="PTHR37984">
    <property type="entry name" value="PROTEIN CBG26694"/>
    <property type="match status" value="1"/>
</dbReference>
<evidence type="ECO:0000256" key="2">
    <source>
        <dbReference type="SAM" id="MobiDB-lite"/>
    </source>
</evidence>
<dbReference type="InterPro" id="IPR043128">
    <property type="entry name" value="Rev_trsase/Diguanyl_cyclase"/>
</dbReference>
<protein>
    <submittedName>
        <fullName evidence="4">Retrovirus Polyprotein</fullName>
    </submittedName>
</protein>
<reference evidence="4 5" key="1">
    <citation type="journal article" date="2017" name="Genome Biol. Evol.">
        <title>Phytophthora megakarya and P. palmivora, closely related causal agents of cacao black pod rot, underwent increases in genome sizes and gene numbers by different mechanisms.</title>
        <authorList>
            <person name="Ali S.S."/>
            <person name="Shao J."/>
            <person name="Lary D.J."/>
            <person name="Kronmiller B."/>
            <person name="Shen D."/>
            <person name="Strem M.D."/>
            <person name="Amoako-Attah I."/>
            <person name="Akrofi A.Y."/>
            <person name="Begoude B.A."/>
            <person name="Ten Hoopen G.M."/>
            <person name="Coulibaly K."/>
            <person name="Kebe B.I."/>
            <person name="Melnick R.L."/>
            <person name="Guiltinan M.J."/>
            <person name="Tyler B.M."/>
            <person name="Meinhardt L.W."/>
            <person name="Bailey B.A."/>
        </authorList>
    </citation>
    <scope>NUCLEOTIDE SEQUENCE [LARGE SCALE GENOMIC DNA]</scope>
    <source>
        <strain evidence="5">sbr112.9</strain>
    </source>
</reference>
<dbReference type="OrthoDB" id="124617at2759"/>
<dbReference type="Pfam" id="PF17919">
    <property type="entry name" value="RT_RNaseH_2"/>
    <property type="match status" value="1"/>
</dbReference>
<feature type="region of interest" description="Disordered" evidence="2">
    <location>
        <begin position="372"/>
        <end position="468"/>
    </location>
</feature>
<evidence type="ECO:0000313" key="5">
    <source>
        <dbReference type="Proteomes" id="UP000237271"/>
    </source>
</evidence>
<evidence type="ECO:0000259" key="3">
    <source>
        <dbReference type="PROSITE" id="PS50878"/>
    </source>
</evidence>
<dbReference type="CDD" id="cd09274">
    <property type="entry name" value="RNase_HI_RT_Ty3"/>
    <property type="match status" value="1"/>
</dbReference>
<dbReference type="PROSITE" id="PS50878">
    <property type="entry name" value="RT_POL"/>
    <property type="match status" value="1"/>
</dbReference>
<dbReference type="FunFam" id="3.30.70.270:FF:000020">
    <property type="entry name" value="Transposon Tf2-6 polyprotein-like Protein"/>
    <property type="match status" value="1"/>
</dbReference>
<comment type="caution">
    <text evidence="4">The sequence shown here is derived from an EMBL/GenBank/DDBJ whole genome shotgun (WGS) entry which is preliminary data.</text>
</comment>
<dbReference type="InterPro" id="IPR050951">
    <property type="entry name" value="Retrovirus_Pol_polyprotein"/>
</dbReference>
<evidence type="ECO:0000256" key="1">
    <source>
        <dbReference type="ARBA" id="ARBA00023268"/>
    </source>
</evidence>
<dbReference type="EMBL" id="NCKW01006559">
    <property type="protein sequence ID" value="POM71241.1"/>
    <property type="molecule type" value="Genomic_DNA"/>
</dbReference>
<dbReference type="SUPFAM" id="SSF56672">
    <property type="entry name" value="DNA/RNA polymerases"/>
    <property type="match status" value="1"/>
</dbReference>
<feature type="compositionally biased region" description="Polar residues" evidence="2">
    <location>
        <begin position="422"/>
        <end position="437"/>
    </location>
</feature>
<feature type="domain" description="Reverse transcriptase" evidence="3">
    <location>
        <begin position="1"/>
        <end position="86"/>
    </location>
</feature>
<dbReference type="Pfam" id="PF00078">
    <property type="entry name" value="RVT_1"/>
    <property type="match status" value="1"/>
</dbReference>
<dbReference type="GO" id="GO:0003824">
    <property type="term" value="F:catalytic activity"/>
    <property type="evidence" value="ECO:0007669"/>
    <property type="project" value="UniProtKB-KW"/>
</dbReference>
<proteinExistence type="predicted"/>
<dbReference type="Gene3D" id="3.30.70.270">
    <property type="match status" value="2"/>
</dbReference>
<gene>
    <name evidence="4" type="ORF">PHPALM_12210</name>
</gene>
<feature type="compositionally biased region" description="Polar residues" evidence="2">
    <location>
        <begin position="457"/>
        <end position="468"/>
    </location>
</feature>
<dbReference type="InterPro" id="IPR041577">
    <property type="entry name" value="RT_RNaseH_2"/>
</dbReference>
<evidence type="ECO:0000313" key="4">
    <source>
        <dbReference type="EMBL" id="POM71241.1"/>
    </source>
</evidence>
<dbReference type="InterPro" id="IPR000477">
    <property type="entry name" value="RT_dom"/>
</dbReference>
<dbReference type="PANTHER" id="PTHR37984:SF5">
    <property type="entry name" value="PROTEIN NYNRIN-LIKE"/>
    <property type="match status" value="1"/>
</dbReference>
<dbReference type="Proteomes" id="UP000237271">
    <property type="component" value="Unassembled WGS sequence"/>
</dbReference>
<organism evidence="4 5">
    <name type="scientific">Phytophthora palmivora</name>
    <dbReference type="NCBI Taxonomy" id="4796"/>
    <lineage>
        <taxon>Eukaryota</taxon>
        <taxon>Sar</taxon>
        <taxon>Stramenopiles</taxon>
        <taxon>Oomycota</taxon>
        <taxon>Peronosporomycetes</taxon>
        <taxon>Peronosporales</taxon>
        <taxon>Peronosporaceae</taxon>
        <taxon>Phytophthora</taxon>
    </lineage>
</organism>
<sequence length="468" mass="51220">MPFGFTNAPVTFQRLMNGVRRGLNWMTCLVYLDDIVVFTEGNIERHVLQLAAVLERLSAAGLTLKQKNAQSMKFLGNLLSKEGVRPLNRLVTAVAGFPRPTDVVEIKRFVHLVGYHRKFIEAFTSIVESMTRFLKKGTVWQWIEEQESAFSRVKMMLTTRPLLLYPNFRLPFRLITDASKVGLGACLMQDQGRGWQPIAYASKANNDAEANYSITELECLAVVWSVKIVQALPVWLSFYDHYGPCCIEVEYEFDIQYAPGATNVVADALSRAPAAVRSATGRPGLHAVAVPTVKFTNAMSTADTTPGGSDALNNPTHPMDETLPIGDQLAYTTVLRTVKAVRMAASTKVAHAMPEYVSDDVMVLVARAGITGPSIDTGAQDTRTSEGSGNTITSSKREVTQDRSSTTAGSEAHLTAHALQTGIATRTTHKSTGTNSTRKQRTEPQIVSRKSAEVTGNKMNTKMSVSDQ</sequence>
<keyword evidence="5" id="KW-1185">Reference proteome</keyword>
<name>A0A2P4Y0A2_9STRA</name>
<accession>A0A2P4Y0A2</accession>